<evidence type="ECO:0000313" key="10">
    <source>
        <dbReference type="EMBL" id="SKA94744.1"/>
    </source>
</evidence>
<comment type="cofactor">
    <cofactor evidence="8">
        <name>[4Fe-4S] cluster</name>
        <dbReference type="ChEBI" id="CHEBI:49883"/>
    </cofactor>
    <text evidence="8">Binds 2 [4Fe-4S] clusters per subunit.</text>
</comment>
<dbReference type="InterPro" id="IPR026902">
    <property type="entry name" value="RnfC_N"/>
</dbReference>
<evidence type="ECO:0000256" key="4">
    <source>
        <dbReference type="ARBA" id="ARBA00022737"/>
    </source>
</evidence>
<feature type="binding site" evidence="8">
    <location>
        <position position="406"/>
    </location>
    <ligand>
        <name>[4Fe-4S] cluster</name>
        <dbReference type="ChEBI" id="CHEBI:49883"/>
        <label>2</label>
    </ligand>
</feature>
<keyword evidence="4 8" id="KW-0677">Repeat</keyword>
<evidence type="ECO:0000256" key="6">
    <source>
        <dbReference type="ARBA" id="ARBA00023004"/>
    </source>
</evidence>
<dbReference type="PROSITE" id="PS00198">
    <property type="entry name" value="4FE4S_FER_1"/>
    <property type="match status" value="2"/>
</dbReference>
<evidence type="ECO:0000256" key="2">
    <source>
        <dbReference type="ARBA" id="ARBA00022485"/>
    </source>
</evidence>
<dbReference type="InterPro" id="IPR017896">
    <property type="entry name" value="4Fe4S_Fe-S-bd"/>
</dbReference>
<dbReference type="InterPro" id="IPR010208">
    <property type="entry name" value="Ion_transpt_RnfC/RsxC"/>
</dbReference>
<accession>A0A1T4XYW4</accession>
<dbReference type="Pfam" id="PF13187">
    <property type="entry name" value="Fer4_9"/>
    <property type="match status" value="1"/>
</dbReference>
<name>A0A1T4XYW4_9CLOT</name>
<dbReference type="GO" id="GO:0009055">
    <property type="term" value="F:electron transfer activity"/>
    <property type="evidence" value="ECO:0007669"/>
    <property type="project" value="InterPro"/>
</dbReference>
<dbReference type="GO" id="GO:0051539">
    <property type="term" value="F:4 iron, 4 sulfur cluster binding"/>
    <property type="evidence" value="ECO:0007669"/>
    <property type="project" value="UniProtKB-KW"/>
</dbReference>
<dbReference type="HAMAP" id="MF_00461">
    <property type="entry name" value="RsxC_RnfC"/>
    <property type="match status" value="1"/>
</dbReference>
<evidence type="ECO:0000256" key="3">
    <source>
        <dbReference type="ARBA" id="ARBA00022723"/>
    </source>
</evidence>
<dbReference type="Pfam" id="PF10531">
    <property type="entry name" value="SLBB"/>
    <property type="match status" value="1"/>
</dbReference>
<dbReference type="InterPro" id="IPR017900">
    <property type="entry name" value="4Fe4S_Fe_S_CS"/>
</dbReference>
<proteinExistence type="inferred from homology"/>
<dbReference type="RefSeq" id="WP_078697101.1">
    <property type="nucleotide sequence ID" value="NZ_FUYH01000016.1"/>
</dbReference>
<feature type="domain" description="4Fe-4S ferredoxin-type" evidence="9">
    <location>
        <begin position="397"/>
        <end position="426"/>
    </location>
</feature>
<evidence type="ECO:0000256" key="7">
    <source>
        <dbReference type="ARBA" id="ARBA00023014"/>
    </source>
</evidence>
<feature type="binding site" evidence="8">
    <location>
        <position position="416"/>
    </location>
    <ligand>
        <name>[4Fe-4S] cluster</name>
        <dbReference type="ChEBI" id="CHEBI:49883"/>
        <label>1</label>
    </ligand>
</feature>
<keyword evidence="7 8" id="KW-0411">Iron-sulfur</keyword>
<gene>
    <name evidence="8" type="primary">rnfC</name>
    <name evidence="10" type="ORF">SAMN05443428_11653</name>
</gene>
<keyword evidence="8" id="KW-1278">Translocase</keyword>
<feature type="binding site" evidence="8">
    <location>
        <position position="377"/>
    </location>
    <ligand>
        <name>[4Fe-4S] cluster</name>
        <dbReference type="ChEBI" id="CHEBI:49883"/>
        <label>2</label>
    </ligand>
</feature>
<dbReference type="GO" id="GO:0046872">
    <property type="term" value="F:metal ion binding"/>
    <property type="evidence" value="ECO:0007669"/>
    <property type="project" value="UniProtKB-KW"/>
</dbReference>
<keyword evidence="3 8" id="KW-0479">Metal-binding</keyword>
<feature type="binding site" evidence="8">
    <location>
        <position position="367"/>
    </location>
    <ligand>
        <name>[4Fe-4S] cluster</name>
        <dbReference type="ChEBI" id="CHEBI:49883"/>
        <label>1</label>
    </ligand>
</feature>
<dbReference type="Pfam" id="PF01512">
    <property type="entry name" value="Complex1_51K"/>
    <property type="match status" value="1"/>
</dbReference>
<dbReference type="InterPro" id="IPR019554">
    <property type="entry name" value="Soluble_ligand-bd"/>
</dbReference>
<evidence type="ECO:0000313" key="11">
    <source>
        <dbReference type="Proteomes" id="UP000190105"/>
    </source>
</evidence>
<dbReference type="InterPro" id="IPR037225">
    <property type="entry name" value="Nuo51_FMN-bd_sf"/>
</dbReference>
<keyword evidence="5 8" id="KW-0249">Electron transport</keyword>
<dbReference type="OrthoDB" id="9767754at2"/>
<dbReference type="PANTHER" id="PTHR43034">
    <property type="entry name" value="ION-TRANSLOCATING OXIDOREDUCTASE COMPLEX SUBUNIT C"/>
    <property type="match status" value="1"/>
</dbReference>
<dbReference type="Proteomes" id="UP000190105">
    <property type="component" value="Unassembled WGS sequence"/>
</dbReference>
<feature type="domain" description="4Fe-4S ferredoxin-type" evidence="9">
    <location>
        <begin position="357"/>
        <end position="387"/>
    </location>
</feature>
<dbReference type="NCBIfam" id="NF003454">
    <property type="entry name" value="PRK05035.1"/>
    <property type="match status" value="1"/>
</dbReference>
<dbReference type="STRING" id="1147123.SAMN05443428_11653"/>
<dbReference type="EC" id="7.-.-.-" evidence="8"/>
<organism evidence="10 11">
    <name type="scientific">Caloramator quimbayensis</name>
    <dbReference type="NCBI Taxonomy" id="1147123"/>
    <lineage>
        <taxon>Bacteria</taxon>
        <taxon>Bacillati</taxon>
        <taxon>Bacillota</taxon>
        <taxon>Clostridia</taxon>
        <taxon>Eubacteriales</taxon>
        <taxon>Clostridiaceae</taxon>
        <taxon>Caloramator</taxon>
    </lineage>
</organism>
<keyword evidence="8" id="KW-1003">Cell membrane</keyword>
<evidence type="ECO:0000256" key="8">
    <source>
        <dbReference type="HAMAP-Rule" id="MF_00461"/>
    </source>
</evidence>
<keyword evidence="8" id="KW-0472">Membrane</keyword>
<feature type="binding site" evidence="8">
    <location>
        <position position="409"/>
    </location>
    <ligand>
        <name>[4Fe-4S] cluster</name>
        <dbReference type="ChEBI" id="CHEBI:49883"/>
        <label>2</label>
    </ligand>
</feature>
<reference evidence="11" key="1">
    <citation type="submission" date="2017-02" db="EMBL/GenBank/DDBJ databases">
        <authorList>
            <person name="Varghese N."/>
            <person name="Submissions S."/>
        </authorList>
    </citation>
    <scope>NUCLEOTIDE SEQUENCE [LARGE SCALE GENOMIC DNA]</scope>
    <source>
        <strain evidence="11">USBA 833</strain>
    </source>
</reference>
<dbReference type="GO" id="GO:0022900">
    <property type="term" value="P:electron transport chain"/>
    <property type="evidence" value="ECO:0007669"/>
    <property type="project" value="UniProtKB-UniRule"/>
</dbReference>
<dbReference type="SUPFAM" id="SSF46548">
    <property type="entry name" value="alpha-helical ferredoxin"/>
    <property type="match status" value="1"/>
</dbReference>
<dbReference type="PANTHER" id="PTHR43034:SF2">
    <property type="entry name" value="ION-TRANSLOCATING OXIDOREDUCTASE COMPLEX SUBUNIT C"/>
    <property type="match status" value="1"/>
</dbReference>
<protein>
    <recommendedName>
        <fullName evidence="8">Ion-translocating oxidoreductase complex subunit C</fullName>
        <ecNumber evidence="8">7.-.-.-</ecNumber>
    </recommendedName>
    <alternativeName>
        <fullName evidence="8">Rnf electron transport complex subunit C</fullName>
    </alternativeName>
</protein>
<feature type="binding site" evidence="8">
    <location>
        <position position="370"/>
    </location>
    <ligand>
        <name>[4Fe-4S] cluster</name>
        <dbReference type="ChEBI" id="CHEBI:49883"/>
        <label>1</label>
    </ligand>
</feature>
<dbReference type="NCBIfam" id="TIGR01945">
    <property type="entry name" value="rnfC"/>
    <property type="match status" value="1"/>
</dbReference>
<dbReference type="PROSITE" id="PS51379">
    <property type="entry name" value="4FE4S_FER_2"/>
    <property type="match status" value="2"/>
</dbReference>
<comment type="similarity">
    <text evidence="8">Belongs to the 4Fe4S bacterial-type ferredoxin family. RnfC subfamily.</text>
</comment>
<sequence>MSILTFKKGVHPPHRKHLTEHKPIEYLLPKQILVYPMIQHIGAPCEPIVKKGDRVLLGQKIGEAKGFVSAPIHSSVSGTVKDVAPVLHPNGSKILSVIVENDGLYEKAEGMEKREDYKNLSKDELIKIIQEAGIVGMGGAGFPTHVKLSPPPDKKIDSIIVNAAECEPFLTSDHRVLLEETQRVVDGLKIVLHMFPEAKGYIGIEDNKMDAVEAVKKVVKDEKNIEVKVLKTKYPQGAEKQLIYAITKREVPSGKLPADVGCIVQNVETMVAIERAVLRGRPLMRRIVTVTGGAITEPKNLNVRLGMSFRELIEACGGFKKEPAKIIAGGPMMGIAVFSIDIPVVKGTSAILCLTEEEAAIPEESNCIRCGKCVEACPMNLLPAALNSFALRNDLEQFEKLHGMDCIECGSCSFVCPAKRHLVQSFRTAKRTVIANRKKS</sequence>
<keyword evidence="6 8" id="KW-0408">Iron</keyword>
<dbReference type="Gene3D" id="3.10.20.600">
    <property type="match status" value="1"/>
</dbReference>
<dbReference type="EMBL" id="FUYH01000016">
    <property type="protein sequence ID" value="SKA94744.1"/>
    <property type="molecule type" value="Genomic_DNA"/>
</dbReference>
<evidence type="ECO:0000259" key="9">
    <source>
        <dbReference type="PROSITE" id="PS51379"/>
    </source>
</evidence>
<keyword evidence="1 8" id="KW-0813">Transport</keyword>
<dbReference type="Pfam" id="PF13375">
    <property type="entry name" value="RnfC_N"/>
    <property type="match status" value="1"/>
</dbReference>
<dbReference type="Gene3D" id="3.30.70.20">
    <property type="match status" value="1"/>
</dbReference>
<dbReference type="SUPFAM" id="SSF142019">
    <property type="entry name" value="Nqo1 FMN-binding domain-like"/>
    <property type="match status" value="1"/>
</dbReference>
<feature type="binding site" evidence="8">
    <location>
        <position position="373"/>
    </location>
    <ligand>
        <name>[4Fe-4S] cluster</name>
        <dbReference type="ChEBI" id="CHEBI:49883"/>
        <label>1</label>
    </ligand>
</feature>
<comment type="subcellular location">
    <subcellularLocation>
        <location evidence="8">Cell membrane</location>
        <topology evidence="8">Peripheral membrane protein</topology>
    </subcellularLocation>
</comment>
<dbReference type="InterPro" id="IPR011538">
    <property type="entry name" value="Nuo51_FMN-bd"/>
</dbReference>
<comment type="function">
    <text evidence="8">Part of a membrane-bound complex that couples electron transfer with translocation of ions across the membrane.</text>
</comment>
<dbReference type="GO" id="GO:0005886">
    <property type="term" value="C:plasma membrane"/>
    <property type="evidence" value="ECO:0007669"/>
    <property type="project" value="UniProtKB-SubCell"/>
</dbReference>
<keyword evidence="11" id="KW-1185">Reference proteome</keyword>
<dbReference type="Gene3D" id="3.40.50.11540">
    <property type="entry name" value="NADH-ubiquinone oxidoreductase 51kDa subunit"/>
    <property type="match status" value="1"/>
</dbReference>
<comment type="subunit">
    <text evidence="8">The complex is composed of six subunits: RnfA, RnfB, RnfC, RnfD, RnfE and RnfG.</text>
</comment>
<feature type="binding site" evidence="8">
    <location>
        <position position="412"/>
    </location>
    <ligand>
        <name>[4Fe-4S] cluster</name>
        <dbReference type="ChEBI" id="CHEBI:49883"/>
        <label>2</label>
    </ligand>
</feature>
<dbReference type="AlphaFoldDB" id="A0A1T4XYW4"/>
<evidence type="ECO:0000256" key="1">
    <source>
        <dbReference type="ARBA" id="ARBA00022448"/>
    </source>
</evidence>
<evidence type="ECO:0000256" key="5">
    <source>
        <dbReference type="ARBA" id="ARBA00022982"/>
    </source>
</evidence>
<keyword evidence="2 8" id="KW-0004">4Fe-4S</keyword>